<accession>A0A2X0R3Z4</accession>
<sequence>MPKTLEYIADHLPKVTVDEVRRFSDTVEIRDAQAFAAELEAFVQERLESVDLPSSIEIEVETVEQTLARKAAALRADTRWAPGKTDIQRGRAVLLEAFEQSHNLPLPDFARLANKSRQQIYKDIEARRLLALNVGPRGRRLPDWQLDPVKQQLTQIVLQAAPEVDTWTLYRTLSEPLEGLAGRSPVEAVTADSIDAVAKAVFNVLGVH</sequence>
<dbReference type="EMBL" id="LS423452">
    <property type="protein sequence ID" value="SPS04622.1"/>
    <property type="molecule type" value="Genomic_DNA"/>
</dbReference>
<organism evidence="1">
    <name type="scientific">Candidatus Nitrotoga fabula</name>
    <dbReference type="NCBI Taxonomy" id="2182327"/>
    <lineage>
        <taxon>Bacteria</taxon>
        <taxon>Pseudomonadati</taxon>
        <taxon>Pseudomonadota</taxon>
        <taxon>Betaproteobacteria</taxon>
        <taxon>Nitrosomonadales</taxon>
        <taxon>Gallionellaceae</taxon>
        <taxon>Candidatus Nitrotoga</taxon>
    </lineage>
</organism>
<evidence type="ECO:0000313" key="1">
    <source>
        <dbReference type="EMBL" id="SPS04622.1"/>
    </source>
</evidence>
<proteinExistence type="predicted"/>
<name>A0A2X0R3Z4_9PROT</name>
<reference evidence="1" key="1">
    <citation type="submission" date="2018-05" db="EMBL/GenBank/DDBJ databases">
        <authorList>
            <person name="Lanie J.A."/>
            <person name="Ng W.-L."/>
            <person name="Kazmierczak K.M."/>
            <person name="Andrzejewski T.M."/>
            <person name="Davidsen T.M."/>
            <person name="Wayne K.J."/>
            <person name="Tettelin H."/>
            <person name="Glass J.I."/>
            <person name="Rusch D."/>
            <person name="Podicherti R."/>
            <person name="Tsui H.-C.T."/>
            <person name="Winkler M.E."/>
        </authorList>
    </citation>
    <scope>NUCLEOTIDE SEQUENCE</scope>
    <source>
        <strain evidence="1">KNB</strain>
    </source>
</reference>
<dbReference type="AlphaFoldDB" id="A0A2X0R3Z4"/>
<gene>
    <name evidence="1" type="ORF">NITFAB_0211</name>
</gene>
<evidence type="ECO:0008006" key="2">
    <source>
        <dbReference type="Google" id="ProtNLM"/>
    </source>
</evidence>
<protein>
    <recommendedName>
        <fullName evidence="2">Integrase</fullName>
    </recommendedName>
</protein>